<evidence type="ECO:0000256" key="4">
    <source>
        <dbReference type="ARBA" id="ARBA00022989"/>
    </source>
</evidence>
<dbReference type="EMBL" id="BPLQ01003117">
    <property type="protein sequence ID" value="GIX98125.1"/>
    <property type="molecule type" value="Genomic_DNA"/>
</dbReference>
<sequence length="187" mass="20979">MTLSIGKAVTDIRIPRKISDHHDLVQCLNVRKKFIKFARSIENNFTIIIFWVTLYNIVSLFSAFIVPFGLTKTPTLIAICESSLIFTTCFSSFLGTVLCASTVPKAFAELRKSLRDLYQNSLTEGYSELGNQKRSLMLLQSVIGEEEFCFTAWGFINLNKSLILSALGALVTYGILLVQFKLPSESF</sequence>
<evidence type="ECO:0000256" key="5">
    <source>
        <dbReference type="ARBA" id="ARBA00023136"/>
    </source>
</evidence>
<evidence type="ECO:0000256" key="1">
    <source>
        <dbReference type="ARBA" id="ARBA00004651"/>
    </source>
</evidence>
<evidence type="ECO:0000256" key="2">
    <source>
        <dbReference type="ARBA" id="ARBA00022475"/>
    </source>
</evidence>
<gene>
    <name evidence="7" type="ORF">CDAR_223501</name>
</gene>
<comment type="subcellular location">
    <subcellularLocation>
        <location evidence="1">Cell membrane</location>
        <topology evidence="1">Multi-pass membrane protein</topology>
    </subcellularLocation>
</comment>
<comment type="caution">
    <text evidence="7">The sequence shown here is derived from an EMBL/GenBank/DDBJ whole genome shotgun (WGS) entry which is preliminary data.</text>
</comment>
<evidence type="ECO:0000256" key="6">
    <source>
        <dbReference type="SAM" id="Phobius"/>
    </source>
</evidence>
<dbReference type="Pfam" id="PF08395">
    <property type="entry name" value="7tm_7"/>
    <property type="match status" value="1"/>
</dbReference>
<name>A0AAV4PME3_9ARAC</name>
<feature type="transmembrane region" description="Helical" evidence="6">
    <location>
        <begin position="162"/>
        <end position="180"/>
    </location>
</feature>
<dbReference type="GO" id="GO:0050909">
    <property type="term" value="P:sensory perception of taste"/>
    <property type="evidence" value="ECO:0007669"/>
    <property type="project" value="InterPro"/>
</dbReference>
<protein>
    <submittedName>
        <fullName evidence="7">Uncharacterized protein</fullName>
    </submittedName>
</protein>
<evidence type="ECO:0000313" key="7">
    <source>
        <dbReference type="EMBL" id="GIX98125.1"/>
    </source>
</evidence>
<dbReference type="InterPro" id="IPR013604">
    <property type="entry name" value="7TM_chemorcpt"/>
</dbReference>
<proteinExistence type="predicted"/>
<keyword evidence="4 6" id="KW-1133">Transmembrane helix</keyword>
<keyword evidence="5 6" id="KW-0472">Membrane</keyword>
<keyword evidence="3 6" id="KW-0812">Transmembrane</keyword>
<keyword evidence="8" id="KW-1185">Reference proteome</keyword>
<evidence type="ECO:0000256" key="3">
    <source>
        <dbReference type="ARBA" id="ARBA00022692"/>
    </source>
</evidence>
<evidence type="ECO:0000313" key="8">
    <source>
        <dbReference type="Proteomes" id="UP001054837"/>
    </source>
</evidence>
<reference evidence="7 8" key="1">
    <citation type="submission" date="2021-06" db="EMBL/GenBank/DDBJ databases">
        <title>Caerostris darwini draft genome.</title>
        <authorList>
            <person name="Kono N."/>
            <person name="Arakawa K."/>
        </authorList>
    </citation>
    <scope>NUCLEOTIDE SEQUENCE [LARGE SCALE GENOMIC DNA]</scope>
</reference>
<feature type="transmembrane region" description="Helical" evidence="6">
    <location>
        <begin position="45"/>
        <end position="70"/>
    </location>
</feature>
<dbReference type="AlphaFoldDB" id="A0AAV4PME3"/>
<feature type="transmembrane region" description="Helical" evidence="6">
    <location>
        <begin position="76"/>
        <end position="103"/>
    </location>
</feature>
<keyword evidence="2" id="KW-1003">Cell membrane</keyword>
<accession>A0AAV4PME3</accession>
<dbReference type="GO" id="GO:0005886">
    <property type="term" value="C:plasma membrane"/>
    <property type="evidence" value="ECO:0007669"/>
    <property type="project" value="UniProtKB-SubCell"/>
</dbReference>
<dbReference type="Proteomes" id="UP001054837">
    <property type="component" value="Unassembled WGS sequence"/>
</dbReference>
<organism evidence="7 8">
    <name type="scientific">Caerostris darwini</name>
    <dbReference type="NCBI Taxonomy" id="1538125"/>
    <lineage>
        <taxon>Eukaryota</taxon>
        <taxon>Metazoa</taxon>
        <taxon>Ecdysozoa</taxon>
        <taxon>Arthropoda</taxon>
        <taxon>Chelicerata</taxon>
        <taxon>Arachnida</taxon>
        <taxon>Araneae</taxon>
        <taxon>Araneomorphae</taxon>
        <taxon>Entelegynae</taxon>
        <taxon>Araneoidea</taxon>
        <taxon>Araneidae</taxon>
        <taxon>Caerostris</taxon>
    </lineage>
</organism>